<dbReference type="SUPFAM" id="SSF52540">
    <property type="entry name" value="P-loop containing nucleoside triphosphate hydrolases"/>
    <property type="match status" value="1"/>
</dbReference>
<accession>A0ABS8GKG3</accession>
<evidence type="ECO:0000256" key="1">
    <source>
        <dbReference type="ARBA" id="ARBA00022741"/>
    </source>
</evidence>
<dbReference type="EMBL" id="JAJFZQ010000009">
    <property type="protein sequence ID" value="MCC3267174.1"/>
    <property type="molecule type" value="Genomic_DNA"/>
</dbReference>
<protein>
    <submittedName>
        <fullName evidence="5">Chromosome partitioning protein</fullName>
    </submittedName>
</protein>
<comment type="caution">
    <text evidence="5">The sequence shown here is derived from an EMBL/GenBank/DDBJ whole genome shotgun (WGS) entry which is preliminary data.</text>
</comment>
<evidence type="ECO:0000313" key="6">
    <source>
        <dbReference type="Proteomes" id="UP001139168"/>
    </source>
</evidence>
<organism evidence="5 6">
    <name type="scientific">Arthrobacter gengyunqii</name>
    <dbReference type="NCBI Taxonomy" id="2886940"/>
    <lineage>
        <taxon>Bacteria</taxon>
        <taxon>Bacillati</taxon>
        <taxon>Actinomycetota</taxon>
        <taxon>Actinomycetes</taxon>
        <taxon>Micrococcales</taxon>
        <taxon>Micrococcaceae</taxon>
        <taxon>Arthrobacter</taxon>
    </lineage>
</organism>
<name>A0ABS8GKG3_9MICC</name>
<keyword evidence="2" id="KW-0067">ATP-binding</keyword>
<dbReference type="Proteomes" id="UP001139168">
    <property type="component" value="Unassembled WGS sequence"/>
</dbReference>
<evidence type="ECO:0000256" key="3">
    <source>
        <dbReference type="SAM" id="MobiDB-lite"/>
    </source>
</evidence>
<feature type="region of interest" description="Disordered" evidence="3">
    <location>
        <begin position="142"/>
        <end position="183"/>
    </location>
</feature>
<dbReference type="PANTHER" id="PTHR43384:SF6">
    <property type="entry name" value="SEPTUM SITE-DETERMINING PROTEIN MIND HOMOLOG, CHLOROPLASTIC"/>
    <property type="match status" value="1"/>
</dbReference>
<keyword evidence="6" id="KW-1185">Reference proteome</keyword>
<evidence type="ECO:0000256" key="2">
    <source>
        <dbReference type="ARBA" id="ARBA00022840"/>
    </source>
</evidence>
<keyword evidence="1" id="KW-0547">Nucleotide-binding</keyword>
<dbReference type="Gene3D" id="3.40.50.300">
    <property type="entry name" value="P-loop containing nucleotide triphosphate hydrolases"/>
    <property type="match status" value="1"/>
</dbReference>
<gene>
    <name evidence="5" type="ORF">LJ752_14120</name>
</gene>
<dbReference type="PANTHER" id="PTHR43384">
    <property type="entry name" value="SEPTUM SITE-DETERMINING PROTEIN MIND HOMOLOG, CHLOROPLASTIC-RELATED"/>
    <property type="match status" value="1"/>
</dbReference>
<dbReference type="Pfam" id="PF01656">
    <property type="entry name" value="CbiA"/>
    <property type="match status" value="1"/>
</dbReference>
<reference evidence="5" key="1">
    <citation type="submission" date="2021-10" db="EMBL/GenBank/DDBJ databases">
        <title>Novel species in genus Arthrobacter.</title>
        <authorList>
            <person name="Liu Y."/>
        </authorList>
    </citation>
    <scope>NUCLEOTIDE SEQUENCE</scope>
    <source>
        <strain evidence="5">Zg-Y786</strain>
    </source>
</reference>
<dbReference type="InterPro" id="IPR050625">
    <property type="entry name" value="ParA/MinD_ATPase"/>
</dbReference>
<sequence>MNIPVVTVGSGVGNLVQDLERLHGPVTVVRRCAEMPELIAACQSGIARAAIVADDAGEVTAALAERLAASGVALLVLADEEGVLRRLDALNIVHAPRGSAPEVLSDLVSDAVDRMKTGPGSASTADPAAALDGWAMEADGGFRRLGEAGGAPGERPAVQRVSGRGAAENGPETGSGGSRTDGSVIAVWGPAGAPGRTMLAVNFAAEAAAAGKTVLLIDADTYGSSVAAHLGLLDESAGVAQACRLADQGLLDTDSLLRSTLSVSIKGERLLVLTGITRSDRWIELRPTALGLVVEQARKAADLIIIDCGFSLEADEELSFDTMAPRRNGATLRALELADTVFAVGSADSVGVPRLVRALGELESAVPGSAPKVVLNKVRSSSVGRSPERQLRDAWERFGPGTPVTAFLPAEFATVDAALLAGSALLETAPSSPLRHAIAALANVRVSTRRRVRRAQTAAK</sequence>
<feature type="domain" description="CobQ/CobB/MinD/ParA nucleotide binding" evidence="4">
    <location>
        <begin position="185"/>
        <end position="411"/>
    </location>
</feature>
<dbReference type="InterPro" id="IPR002586">
    <property type="entry name" value="CobQ/CobB/MinD/ParA_Nub-bd_dom"/>
</dbReference>
<dbReference type="InterPro" id="IPR027417">
    <property type="entry name" value="P-loop_NTPase"/>
</dbReference>
<dbReference type="RefSeq" id="WP_227892107.1">
    <property type="nucleotide sequence ID" value="NZ_JAJFZQ010000009.1"/>
</dbReference>
<proteinExistence type="predicted"/>
<evidence type="ECO:0000259" key="4">
    <source>
        <dbReference type="Pfam" id="PF01656"/>
    </source>
</evidence>
<evidence type="ECO:0000313" key="5">
    <source>
        <dbReference type="EMBL" id="MCC3267174.1"/>
    </source>
</evidence>